<dbReference type="PANTHER" id="PTHR48040">
    <property type="entry name" value="PLEIOTROPIC DRUG RESISTANCE PROTEIN 1-LIKE ISOFORM X1"/>
    <property type="match status" value="1"/>
</dbReference>
<dbReference type="Pfam" id="PF00005">
    <property type="entry name" value="ABC_tran"/>
    <property type="match status" value="2"/>
</dbReference>
<feature type="transmembrane region" description="Helical" evidence="11">
    <location>
        <begin position="1529"/>
        <end position="1548"/>
    </location>
</feature>
<comment type="caution">
    <text evidence="13">The sequence shown here is derived from an EMBL/GenBank/DDBJ whole genome shotgun (WGS) entry which is preliminary data.</text>
</comment>
<evidence type="ECO:0000256" key="8">
    <source>
        <dbReference type="ARBA" id="ARBA00022989"/>
    </source>
</evidence>
<feature type="domain" description="ABC transporter" evidence="12">
    <location>
        <begin position="1040"/>
        <end position="1293"/>
    </location>
</feature>
<feature type="transmembrane region" description="Helical" evidence="11">
    <location>
        <begin position="451"/>
        <end position="469"/>
    </location>
</feature>
<comment type="subcellular location">
    <subcellularLocation>
        <location evidence="1">Membrane</location>
        <topology evidence="1">Multi-pass membrane protein</topology>
    </subcellularLocation>
</comment>
<feature type="compositionally biased region" description="Basic and acidic residues" evidence="10">
    <location>
        <begin position="1003"/>
        <end position="1015"/>
    </location>
</feature>
<feature type="region of interest" description="Disordered" evidence="10">
    <location>
        <begin position="226"/>
        <end position="255"/>
    </location>
</feature>
<sequence length="1745" mass="196625">MMEENSAVNIIRSISRGVEDVLSIGSGSSPYQRSSPSSLADEEALRWAALEKLPTYNRVRTTIFKNFNISADLKDRTPSERLLLDVGELDAKAHQDFIDKIFKDAEEDNGRFLKKFRDRVDKVGISLPTVEVRYQNLTVEADCYIGDRALPSLPNAARNLVESLLGAIGISLSKKTKLTILQNISGIIKPSRMALLLGPPSSGKTTLLLALAGKLDSSLKISTSRTIRFRSSPIPPPPPSESQPSRTITDNFAGPSNTNNAHHHLLSNLFPKSNPIISLTEAGNLTATTTCNQPEKKSQNPQPTWQLMAPETTGIGVVGDITYNGHKFNEFVPRRTSAYISQYDVHAGEMTVKETLDFSARCQGVGSRIELLTELARREKQVGIFPEADIDLFMKGTAIEGDASSLITYYTLRILGLDICRDTLIGDAMRQGISGGQKKRSDASCYCSCRFFKHFLLVFMLQNVGGGYFRFIAGVCRTMNIANTGGTLALLTIVLLGGFIIPKTQILDWWEWGYWVSPLSYGFKAFAVNEFFAPRWMNKMSIDNSTRVGLAILENMDIPTQESWFWISIASLAGFIVLFNVLFTFALTYLDPLGKPQAIVPKEETTRMEAQTGYIGKELERIRSNSYNAKARKKGMVLPFTPLSMSFDNMNYFVDMPQEMREQGVTETRLQLLCEVTGAFRPGVLTSLMGVSGAGKTTLMDVLAGRKTSGYIEGDIRISGFPKKQETFARISGYCEQTDIHSPNITVCESLIYSAFLRLPKEISDEEKMTFVHEVMELVELDNLKDAIVGLSGVTGLSTEQRKRLTIAVELVANPSIIFMDEPTSGLDARAAAIVMRAVRNTVDTGRTVVCTIHQPSIDIFESFDELLLLKRGGQVIYAGPLGRNSRNIIDYFELLGIKCIKVSYGHITNGNEVVRHVRKDLKRYIYHQKDVLDFYHSKPSTDNTTRLGIAILENMDIPTQESWFWIGFGVLFNILFTFALMYLDPLGKPQAIISKEASTGMEAKKDGSTEKELVKSQSDSYESKAPKKGMILPFTPLSMSFDNMNYFVDMPREMREQGVTENRLQLLCEVSGAFRPGVLTSLMGVSGAGKTTLLDVLAGRKTSGYIEGDIRISGFPKKQETFARISGYCEQNDIHSPNITIYESLIYSAFLRLPKEVSDEEKMIFVHEVMELVELDNLKDTIVGLPGISGLSTEQRKRLTIAVELVANPSIIFMDEPTSGLDARAAAIVMRTVRNTVDTGRTVVCTIHQPSIDIFESFDELLLLKRGGQMIYAGPLGRNSRNIIDYFEEISGVSKMPDKYNPATWMLEVTSAVAESRLRIDFTEHFKSSVLYQKNKELVMQLSTPLPGTTDLHFGTKYSQSFWGQFKSCIWKMWWSYWRNPDYNLVRNIFTLVAALLVGITFWKIGEKRESSNNLTTIVGALYAGVFFVGMNNCQTVQPVVASERTVFYRERAAGMYSTLPYALAQVLVEIPYVFVATTYYTLIVYGMVSFEWSATKFLWFFFINFFSFLYFTYYGLMTVSLTPNEQIAAVVAVLFYGLFNFFSGFFIPRPRIPKWWVWYYWICPIAWTVYGFIVSQYHDVEHTIKVPGMSYDPPMNWYIKDHFGFRLDFMGPVAAVLVSFCVLFAFIYAFCLRTLNFQIRLKREHQHFDHNSRRLICWSIPCWYEQLPNGAACGSLKKSASTIRQLFTIHSGVLFVEMPYVFVQTCYSLTVYTMVSFKWSTTKFLLSYYSSTSCHSYILHTKD</sequence>
<dbReference type="GO" id="GO:0016887">
    <property type="term" value="F:ATP hydrolysis activity"/>
    <property type="evidence" value="ECO:0007669"/>
    <property type="project" value="InterPro"/>
</dbReference>
<evidence type="ECO:0000313" key="13">
    <source>
        <dbReference type="EMBL" id="KAI7734343.1"/>
    </source>
</evidence>
<dbReference type="InterPro" id="IPR003593">
    <property type="entry name" value="AAA+_ATPase"/>
</dbReference>
<dbReference type="PANTHER" id="PTHR48040:SF66">
    <property type="entry name" value="PLANT PDR ABC TRANSPORTER ASSOCIATED-RELATED"/>
    <property type="match status" value="1"/>
</dbReference>
<evidence type="ECO:0000256" key="6">
    <source>
        <dbReference type="ARBA" id="ARBA00022741"/>
    </source>
</evidence>
<comment type="similarity">
    <text evidence="2">Belongs to the ABC transporter superfamily. ABCG family. PDR (TC 3.A.1.205) subfamily.</text>
</comment>
<evidence type="ECO:0000313" key="14">
    <source>
        <dbReference type="Proteomes" id="UP001206925"/>
    </source>
</evidence>
<evidence type="ECO:0000256" key="2">
    <source>
        <dbReference type="ARBA" id="ARBA00006012"/>
    </source>
</evidence>
<dbReference type="InterPro" id="IPR027417">
    <property type="entry name" value="P-loop_NTPase"/>
</dbReference>
<evidence type="ECO:0000259" key="12">
    <source>
        <dbReference type="PROSITE" id="PS50893"/>
    </source>
</evidence>
<evidence type="ECO:0000256" key="9">
    <source>
        <dbReference type="ARBA" id="ARBA00023136"/>
    </source>
</evidence>
<name>A0AAD5C2T8_AMBAR</name>
<feature type="transmembrane region" description="Helical" evidence="11">
    <location>
        <begin position="481"/>
        <end position="500"/>
    </location>
</feature>
<dbReference type="Pfam" id="PF19055">
    <property type="entry name" value="ABC2_membrane_7"/>
    <property type="match status" value="2"/>
</dbReference>
<dbReference type="Pfam" id="PF08370">
    <property type="entry name" value="PDR_assoc"/>
    <property type="match status" value="2"/>
</dbReference>
<dbReference type="InterPro" id="IPR003439">
    <property type="entry name" value="ABC_transporter-like_ATP-bd"/>
</dbReference>
<dbReference type="SMART" id="SM00382">
    <property type="entry name" value="AAA"/>
    <property type="match status" value="3"/>
</dbReference>
<evidence type="ECO:0000256" key="7">
    <source>
        <dbReference type="ARBA" id="ARBA00022840"/>
    </source>
</evidence>
<keyword evidence="8 11" id="KW-1133">Transmembrane helix</keyword>
<dbReference type="Proteomes" id="UP001206925">
    <property type="component" value="Unassembled WGS sequence"/>
</dbReference>
<dbReference type="SUPFAM" id="SSF52540">
    <property type="entry name" value="P-loop containing nucleoside triphosphate hydrolases"/>
    <property type="match status" value="4"/>
</dbReference>
<dbReference type="InterPro" id="IPR029481">
    <property type="entry name" value="ABC_trans_N"/>
</dbReference>
<dbReference type="EMBL" id="JAMZMK010009756">
    <property type="protein sequence ID" value="KAI7734343.1"/>
    <property type="molecule type" value="Genomic_DNA"/>
</dbReference>
<evidence type="ECO:0000256" key="11">
    <source>
        <dbReference type="SAM" id="Phobius"/>
    </source>
</evidence>
<dbReference type="Gene3D" id="3.40.50.300">
    <property type="entry name" value="P-loop containing nucleotide triphosphate hydrolases"/>
    <property type="match status" value="4"/>
</dbReference>
<dbReference type="InterPro" id="IPR013581">
    <property type="entry name" value="PDR_assoc"/>
</dbReference>
<evidence type="ECO:0000256" key="3">
    <source>
        <dbReference type="ARBA" id="ARBA00022448"/>
    </source>
</evidence>
<feature type="transmembrane region" description="Helical" evidence="11">
    <location>
        <begin position="512"/>
        <end position="532"/>
    </location>
</feature>
<evidence type="ECO:0000256" key="10">
    <source>
        <dbReference type="SAM" id="MobiDB-lite"/>
    </source>
</evidence>
<keyword evidence="4 11" id="KW-0812">Transmembrane</keyword>
<keyword evidence="14" id="KW-1185">Reference proteome</keyword>
<feature type="transmembrane region" description="Helical" evidence="11">
    <location>
        <begin position="1386"/>
        <end position="1406"/>
    </location>
</feature>
<keyword evidence="9 11" id="KW-0472">Membrane</keyword>
<dbReference type="PROSITE" id="PS50893">
    <property type="entry name" value="ABC_TRANSPORTER_2"/>
    <property type="match status" value="2"/>
</dbReference>
<feature type="transmembrane region" description="Helical" evidence="11">
    <location>
        <begin position="1611"/>
        <end position="1634"/>
    </location>
</feature>
<feature type="region of interest" description="Disordered" evidence="10">
    <location>
        <begin position="1000"/>
        <end position="1020"/>
    </location>
</feature>
<evidence type="ECO:0000256" key="5">
    <source>
        <dbReference type="ARBA" id="ARBA00022737"/>
    </source>
</evidence>
<keyword evidence="7" id="KW-0067">ATP-binding</keyword>
<evidence type="ECO:0000256" key="1">
    <source>
        <dbReference type="ARBA" id="ARBA00004141"/>
    </source>
</evidence>
<feature type="domain" description="ABC transporter" evidence="12">
    <location>
        <begin position="645"/>
        <end position="898"/>
    </location>
</feature>
<feature type="transmembrane region" description="Helical" evidence="11">
    <location>
        <begin position="1464"/>
        <end position="1487"/>
    </location>
</feature>
<dbReference type="InterPro" id="IPR034003">
    <property type="entry name" value="ABCG_PDR_2"/>
</dbReference>
<accession>A0AAD5C2T8</accession>
<evidence type="ECO:0000256" key="4">
    <source>
        <dbReference type="ARBA" id="ARBA00022692"/>
    </source>
</evidence>
<dbReference type="GO" id="GO:0140359">
    <property type="term" value="F:ABC-type transporter activity"/>
    <property type="evidence" value="ECO:0007669"/>
    <property type="project" value="InterPro"/>
</dbReference>
<organism evidence="13 14">
    <name type="scientific">Ambrosia artemisiifolia</name>
    <name type="common">Common ragweed</name>
    <dbReference type="NCBI Taxonomy" id="4212"/>
    <lineage>
        <taxon>Eukaryota</taxon>
        <taxon>Viridiplantae</taxon>
        <taxon>Streptophyta</taxon>
        <taxon>Embryophyta</taxon>
        <taxon>Tracheophyta</taxon>
        <taxon>Spermatophyta</taxon>
        <taxon>Magnoliopsida</taxon>
        <taxon>eudicotyledons</taxon>
        <taxon>Gunneridae</taxon>
        <taxon>Pentapetalae</taxon>
        <taxon>asterids</taxon>
        <taxon>campanulids</taxon>
        <taxon>Asterales</taxon>
        <taxon>Asteraceae</taxon>
        <taxon>Asteroideae</taxon>
        <taxon>Heliantheae alliance</taxon>
        <taxon>Heliantheae</taxon>
        <taxon>Ambrosia</taxon>
    </lineage>
</organism>
<proteinExistence type="inferred from homology"/>
<dbReference type="InterPro" id="IPR013525">
    <property type="entry name" value="ABC2_TM"/>
</dbReference>
<feature type="transmembrane region" description="Helical" evidence="11">
    <location>
        <begin position="1560"/>
        <end position="1579"/>
    </location>
</feature>
<dbReference type="GO" id="GO:0005524">
    <property type="term" value="F:ATP binding"/>
    <property type="evidence" value="ECO:0007669"/>
    <property type="project" value="UniProtKB-KW"/>
</dbReference>
<dbReference type="FunFam" id="3.40.50.300:FF:000059">
    <property type="entry name" value="ABC transporter G family member 40"/>
    <property type="match status" value="2"/>
</dbReference>
<protein>
    <recommendedName>
        <fullName evidence="12">ABC transporter domain-containing protein</fullName>
    </recommendedName>
</protein>
<keyword evidence="6" id="KW-0547">Nucleotide-binding</keyword>
<gene>
    <name evidence="13" type="ORF">M8C21_017048</name>
</gene>
<keyword evidence="3" id="KW-0813">Transport</keyword>
<dbReference type="Pfam" id="PF01061">
    <property type="entry name" value="ABC2_membrane"/>
    <property type="match status" value="2"/>
</dbReference>
<dbReference type="InterPro" id="IPR043926">
    <property type="entry name" value="ABCG_dom"/>
</dbReference>
<dbReference type="CDD" id="cd03232">
    <property type="entry name" value="ABCG_PDR_domain2"/>
    <property type="match status" value="2"/>
</dbReference>
<dbReference type="GO" id="GO:0016020">
    <property type="term" value="C:membrane"/>
    <property type="evidence" value="ECO:0007669"/>
    <property type="project" value="UniProtKB-SubCell"/>
</dbReference>
<feature type="transmembrane region" description="Helical" evidence="11">
    <location>
        <begin position="564"/>
        <end position="590"/>
    </location>
</feature>
<dbReference type="Pfam" id="PF14510">
    <property type="entry name" value="ABC_trans_N"/>
    <property type="match status" value="1"/>
</dbReference>
<feature type="transmembrane region" description="Helical" evidence="11">
    <location>
        <begin position="1499"/>
        <end position="1517"/>
    </location>
</feature>
<keyword evidence="5" id="KW-0677">Repeat</keyword>
<reference evidence="13" key="1">
    <citation type="submission" date="2022-06" db="EMBL/GenBank/DDBJ databases">
        <title>Uncovering the hologenomic basis of an extraordinary plant invasion.</title>
        <authorList>
            <person name="Bieker V.C."/>
            <person name="Martin M.D."/>
            <person name="Gilbert T."/>
            <person name="Hodgins K."/>
            <person name="Battlay P."/>
            <person name="Petersen B."/>
            <person name="Wilson J."/>
        </authorList>
    </citation>
    <scope>NUCLEOTIDE SEQUENCE</scope>
    <source>
        <strain evidence="13">AA19_3_7</strain>
        <tissue evidence="13">Leaf</tissue>
    </source>
</reference>